<dbReference type="AlphaFoldDB" id="A0AAD9NXL9"/>
<keyword evidence="3" id="KW-1185">Reference proteome</keyword>
<dbReference type="Proteomes" id="UP001209878">
    <property type="component" value="Unassembled WGS sequence"/>
</dbReference>
<accession>A0AAD9NXL9</accession>
<comment type="caution">
    <text evidence="2">The sequence shown here is derived from an EMBL/GenBank/DDBJ whole genome shotgun (WGS) entry which is preliminary data.</text>
</comment>
<feature type="region of interest" description="Disordered" evidence="1">
    <location>
        <begin position="73"/>
        <end position="94"/>
    </location>
</feature>
<gene>
    <name evidence="2" type="ORF">NP493_269g01021</name>
</gene>
<proteinExistence type="predicted"/>
<name>A0AAD9NXL9_RIDPI</name>
<sequence length="192" mass="21041">MFECSVESTIPLRGSPLLRDDGSSLREIRDSPLSSCFHGNRPLTLVTTRARCHTGTQIFDVLSRQQWRLGGGQVRAGRAPVSQSRTDGPPSRAADRRQCYLSAGVDITAPTTAVGNRRAALSRSAGVVIISRKATVPFARASFYESLSNKSVKSVRFGGGACRASAITRPRRTFDERARLWRMEASLTREVM</sequence>
<organism evidence="2 3">
    <name type="scientific">Ridgeia piscesae</name>
    <name type="common">Tubeworm</name>
    <dbReference type="NCBI Taxonomy" id="27915"/>
    <lineage>
        <taxon>Eukaryota</taxon>
        <taxon>Metazoa</taxon>
        <taxon>Spiralia</taxon>
        <taxon>Lophotrochozoa</taxon>
        <taxon>Annelida</taxon>
        <taxon>Polychaeta</taxon>
        <taxon>Sedentaria</taxon>
        <taxon>Canalipalpata</taxon>
        <taxon>Sabellida</taxon>
        <taxon>Siboglinidae</taxon>
        <taxon>Ridgeia</taxon>
    </lineage>
</organism>
<dbReference type="EMBL" id="JAODUO010000269">
    <property type="protein sequence ID" value="KAK2184357.1"/>
    <property type="molecule type" value="Genomic_DNA"/>
</dbReference>
<evidence type="ECO:0000313" key="2">
    <source>
        <dbReference type="EMBL" id="KAK2184357.1"/>
    </source>
</evidence>
<evidence type="ECO:0000256" key="1">
    <source>
        <dbReference type="SAM" id="MobiDB-lite"/>
    </source>
</evidence>
<evidence type="ECO:0000313" key="3">
    <source>
        <dbReference type="Proteomes" id="UP001209878"/>
    </source>
</evidence>
<protein>
    <submittedName>
        <fullName evidence="2">Uncharacterized protein</fullName>
    </submittedName>
</protein>
<reference evidence="2" key="1">
    <citation type="journal article" date="2023" name="Mol. Biol. Evol.">
        <title>Third-Generation Sequencing Reveals the Adaptive Role of the Epigenome in Three Deep-Sea Polychaetes.</title>
        <authorList>
            <person name="Perez M."/>
            <person name="Aroh O."/>
            <person name="Sun Y."/>
            <person name="Lan Y."/>
            <person name="Juniper S.K."/>
            <person name="Young C.R."/>
            <person name="Angers B."/>
            <person name="Qian P.Y."/>
        </authorList>
    </citation>
    <scope>NUCLEOTIDE SEQUENCE</scope>
    <source>
        <strain evidence="2">R07B-5</strain>
    </source>
</reference>